<dbReference type="PANTHER" id="PTHR35910">
    <property type="entry name" value="2EXR DOMAIN-CONTAINING PROTEIN"/>
    <property type="match status" value="1"/>
</dbReference>
<evidence type="ECO:0000313" key="3">
    <source>
        <dbReference type="Proteomes" id="UP000800040"/>
    </source>
</evidence>
<accession>A0A6A5KBT4</accession>
<dbReference type="Proteomes" id="UP000800040">
    <property type="component" value="Unassembled WGS sequence"/>
</dbReference>
<dbReference type="EMBL" id="ML975315">
    <property type="protein sequence ID" value="KAF1833641.1"/>
    <property type="molecule type" value="Genomic_DNA"/>
</dbReference>
<protein>
    <recommendedName>
        <fullName evidence="1">2EXR domain-containing protein</fullName>
    </recommendedName>
</protein>
<gene>
    <name evidence="2" type="ORF">BDW02DRAFT_598904</name>
</gene>
<organism evidence="2 3">
    <name type="scientific">Decorospora gaudefroyi</name>
    <dbReference type="NCBI Taxonomy" id="184978"/>
    <lineage>
        <taxon>Eukaryota</taxon>
        <taxon>Fungi</taxon>
        <taxon>Dikarya</taxon>
        <taxon>Ascomycota</taxon>
        <taxon>Pezizomycotina</taxon>
        <taxon>Dothideomycetes</taxon>
        <taxon>Pleosporomycetidae</taxon>
        <taxon>Pleosporales</taxon>
        <taxon>Pleosporineae</taxon>
        <taxon>Pleosporaceae</taxon>
        <taxon>Decorospora</taxon>
    </lineage>
</organism>
<sequence>MPVESRLPIFNPHESNQNLTFRLFPSLPKELRLLIWTHALHRQRIINVHLSDPWLENPSTFRDRLSTLLSHRQTTGSSPGGWSARAGHYLITVYNSIPIFSKFLRVCQESRKAAFSTLIFAIENEIGVDTFTTPGTFYFNPEWDFLRITGWEQINVHLHIPCFLHDLKVRYDPRGIGLLNLLISDEDDDDITSSLQDSDMPSDIRNSVASTLRQLHEVFFRSKLTKRRMGFTIADGHLDAKPFFNRSLPLHTNISIFDRFATDPRGPTITDLSKQYMGESKTTPYHRFVRLLTEFGISSSTDTATQFQFMITFSARFRGDNRGADGGVYNREDAQKWLRRDYEQNWVRRSWWPKGVDTEVSMGPDYVMDVLPAFGFWLFPLDAMMDTERKPVERLFDMSQHRPALGLSVM</sequence>
<evidence type="ECO:0000313" key="2">
    <source>
        <dbReference type="EMBL" id="KAF1833641.1"/>
    </source>
</evidence>
<proteinExistence type="predicted"/>
<dbReference type="AlphaFoldDB" id="A0A6A5KBT4"/>
<reference evidence="2" key="1">
    <citation type="submission" date="2020-01" db="EMBL/GenBank/DDBJ databases">
        <authorList>
            <consortium name="DOE Joint Genome Institute"/>
            <person name="Haridas S."/>
            <person name="Albert R."/>
            <person name="Binder M."/>
            <person name="Bloem J."/>
            <person name="Labutti K."/>
            <person name="Salamov A."/>
            <person name="Andreopoulos B."/>
            <person name="Baker S.E."/>
            <person name="Barry K."/>
            <person name="Bills G."/>
            <person name="Bluhm B.H."/>
            <person name="Cannon C."/>
            <person name="Castanera R."/>
            <person name="Culley D.E."/>
            <person name="Daum C."/>
            <person name="Ezra D."/>
            <person name="Gonzalez J.B."/>
            <person name="Henrissat B."/>
            <person name="Kuo A."/>
            <person name="Liang C."/>
            <person name="Lipzen A."/>
            <person name="Lutzoni F."/>
            <person name="Magnuson J."/>
            <person name="Mondo S."/>
            <person name="Nolan M."/>
            <person name="Ohm R."/>
            <person name="Pangilinan J."/>
            <person name="Park H.-J."/>
            <person name="Ramirez L."/>
            <person name="Alfaro M."/>
            <person name="Sun H."/>
            <person name="Tritt A."/>
            <person name="Yoshinaga Y."/>
            <person name="Zwiers L.-H."/>
            <person name="Turgeon B.G."/>
            <person name="Goodwin S.B."/>
            <person name="Spatafora J.W."/>
            <person name="Crous P.W."/>
            <person name="Grigoriev I.V."/>
        </authorList>
    </citation>
    <scope>NUCLEOTIDE SEQUENCE</scope>
    <source>
        <strain evidence="2">P77</strain>
    </source>
</reference>
<dbReference type="Pfam" id="PF20150">
    <property type="entry name" value="2EXR"/>
    <property type="match status" value="1"/>
</dbReference>
<name>A0A6A5KBT4_9PLEO</name>
<evidence type="ECO:0000259" key="1">
    <source>
        <dbReference type="Pfam" id="PF20150"/>
    </source>
</evidence>
<dbReference type="InterPro" id="IPR045518">
    <property type="entry name" value="2EXR"/>
</dbReference>
<dbReference type="OrthoDB" id="3469466at2759"/>
<keyword evidence="3" id="KW-1185">Reference proteome</keyword>
<feature type="domain" description="2EXR" evidence="1">
    <location>
        <begin position="21"/>
        <end position="146"/>
    </location>
</feature>
<dbReference type="PANTHER" id="PTHR35910:SF6">
    <property type="entry name" value="2EXR DOMAIN-CONTAINING PROTEIN"/>
    <property type="match status" value="1"/>
</dbReference>